<gene>
    <name evidence="3" type="ORF">SAMN02745213_01436</name>
</gene>
<dbReference type="GO" id="GO:0006508">
    <property type="term" value="P:proteolysis"/>
    <property type="evidence" value="ECO:0007669"/>
    <property type="project" value="UniProtKB-KW"/>
</dbReference>
<dbReference type="PANTHER" id="PTHR12994">
    <property type="entry name" value="SECERNIN"/>
    <property type="match status" value="1"/>
</dbReference>
<keyword evidence="2" id="KW-0732">Signal</keyword>
<dbReference type="EC" id="3.4.-.-" evidence="1"/>
<comment type="catalytic activity">
    <reaction evidence="1">
        <text>an L-aminoacyl-L-amino acid + H2O = 2 an L-alpha-amino acid</text>
        <dbReference type="Rhea" id="RHEA:48940"/>
        <dbReference type="ChEBI" id="CHEBI:15377"/>
        <dbReference type="ChEBI" id="CHEBI:59869"/>
        <dbReference type="ChEBI" id="CHEBI:77460"/>
    </reaction>
</comment>
<dbReference type="AlphaFoldDB" id="A0A1T4VFC9"/>
<keyword evidence="4" id="KW-1185">Reference proteome</keyword>
<proteinExistence type="inferred from homology"/>
<feature type="signal peptide" evidence="2">
    <location>
        <begin position="1"/>
        <end position="22"/>
    </location>
</feature>
<dbReference type="GO" id="GO:0070004">
    <property type="term" value="F:cysteine-type exopeptidase activity"/>
    <property type="evidence" value="ECO:0007669"/>
    <property type="project" value="InterPro"/>
</dbReference>
<evidence type="ECO:0000313" key="3">
    <source>
        <dbReference type="EMBL" id="SKA63679.1"/>
    </source>
</evidence>
<dbReference type="PANTHER" id="PTHR12994:SF17">
    <property type="entry name" value="LD30995P"/>
    <property type="match status" value="1"/>
</dbReference>
<protein>
    <recommendedName>
        <fullName evidence="1">Dipeptidase</fullName>
        <ecNumber evidence="1">3.4.-.-</ecNumber>
    </recommendedName>
</protein>
<dbReference type="Gene3D" id="3.60.60.10">
    <property type="entry name" value="Penicillin V Acylase, Chain A"/>
    <property type="match status" value="1"/>
</dbReference>
<dbReference type="STRING" id="83771.SAMN02910357_00411"/>
<reference evidence="4" key="1">
    <citation type="submission" date="2017-02" db="EMBL/GenBank/DDBJ databases">
        <authorList>
            <person name="Varghese N."/>
            <person name="Submissions S."/>
        </authorList>
    </citation>
    <scope>NUCLEOTIDE SEQUENCE [LARGE SCALE GENOMIC DNA]</scope>
    <source>
        <strain evidence="4">DSM 3072</strain>
    </source>
</reference>
<feature type="chain" id="PRO_5012594594" description="Dipeptidase" evidence="2">
    <location>
        <begin position="23"/>
        <end position="534"/>
    </location>
</feature>
<keyword evidence="1" id="KW-0378">Hydrolase</keyword>
<sequence>MKKYIVSVIAGFIACAINSSYACTTMIITKGASADGSLYITHSNDGYTGDTSVVYVPAADHRKGEMRQVYPSACAREAYPDYNCDYTPRLNVKGRGPDYSFSGVPITESLGEIPQVEHTYAYLDSNYGIINEKGLMLGECTDNSEYMGYVRPDAGTGLFYSSELGRVALERCTTAKEAVLLMGELIDEYGLWGTAETLIVGDKEEGWVLEMMPNPSGKGGFWVAQKVPDGEFFIAANQFRIRELDANNPDQIFSDHLIEDLKAIGWAAFDKDGRLDWLRSIKSIEHLHPYYCLRRVWRAMDLVAPSKHYPAWVEGYDTKAYPFSVKPDKPITLNQIMEIHRDSYAGTEFEFATKATGGLYGFPYCHAAYDKERVLSTPAISYIWINQNNDRLPAPVSWLAYTSPAESLYVPLPVAPITELYSRVNRKQYDDSKFYWNVSNVGNLTRAYYSILAPEVKNTAHRIEKASQDLIESSLGLSGEEFNKVLLENAKANREEWITLYHRLLAILDTDSLKYQKGHIPRNYAPTSYEKIEN</sequence>
<dbReference type="GO" id="GO:0016805">
    <property type="term" value="F:dipeptidase activity"/>
    <property type="evidence" value="ECO:0007669"/>
    <property type="project" value="UniProtKB-KW"/>
</dbReference>
<keyword evidence="1" id="KW-0224">Dipeptidase</keyword>
<dbReference type="Pfam" id="PF03577">
    <property type="entry name" value="Peptidase_C69"/>
    <property type="match status" value="1"/>
</dbReference>
<dbReference type="Proteomes" id="UP000242432">
    <property type="component" value="Unassembled WGS sequence"/>
</dbReference>
<accession>A0A1T4VFC9</accession>
<dbReference type="RefSeq" id="WP_078928887.1">
    <property type="nucleotide sequence ID" value="NZ_FUXX01000022.1"/>
</dbReference>
<name>A0A1T4VFC9_9GAMM</name>
<evidence type="ECO:0000313" key="4">
    <source>
        <dbReference type="Proteomes" id="UP000242432"/>
    </source>
</evidence>
<evidence type="ECO:0000256" key="1">
    <source>
        <dbReference type="RuleBase" id="RU364089"/>
    </source>
</evidence>
<dbReference type="InterPro" id="IPR005322">
    <property type="entry name" value="Peptidase_C69"/>
</dbReference>
<organism evidence="3 4">
    <name type="scientific">Succinivibrio dextrinosolvens DSM 3072</name>
    <dbReference type="NCBI Taxonomy" id="1123324"/>
    <lineage>
        <taxon>Bacteria</taxon>
        <taxon>Pseudomonadati</taxon>
        <taxon>Pseudomonadota</taxon>
        <taxon>Gammaproteobacteria</taxon>
        <taxon>Aeromonadales</taxon>
        <taxon>Succinivibrionaceae</taxon>
        <taxon>Succinivibrio</taxon>
    </lineage>
</organism>
<comment type="similarity">
    <text evidence="1">Belongs to the peptidase C69 family.</text>
</comment>
<keyword evidence="1" id="KW-0645">Protease</keyword>
<evidence type="ECO:0000256" key="2">
    <source>
        <dbReference type="SAM" id="SignalP"/>
    </source>
</evidence>
<dbReference type="EMBL" id="FUXX01000022">
    <property type="protein sequence ID" value="SKA63679.1"/>
    <property type="molecule type" value="Genomic_DNA"/>
</dbReference>
<dbReference type="PROSITE" id="PS51257">
    <property type="entry name" value="PROKAR_LIPOPROTEIN"/>
    <property type="match status" value="1"/>
</dbReference>